<evidence type="ECO:0000313" key="2">
    <source>
        <dbReference type="Proteomes" id="UP000310200"/>
    </source>
</evidence>
<proteinExistence type="predicted"/>
<dbReference type="EMBL" id="QBLH01001889">
    <property type="protein sequence ID" value="TGZ50742.1"/>
    <property type="molecule type" value="Genomic_DNA"/>
</dbReference>
<dbReference type="AlphaFoldDB" id="A0A4S2KM31"/>
<gene>
    <name evidence="1" type="ORF">DBV15_09296</name>
</gene>
<keyword evidence="2" id="KW-1185">Reference proteome</keyword>
<organism evidence="1 2">
    <name type="scientific">Temnothorax longispinosus</name>
    <dbReference type="NCBI Taxonomy" id="300112"/>
    <lineage>
        <taxon>Eukaryota</taxon>
        <taxon>Metazoa</taxon>
        <taxon>Ecdysozoa</taxon>
        <taxon>Arthropoda</taxon>
        <taxon>Hexapoda</taxon>
        <taxon>Insecta</taxon>
        <taxon>Pterygota</taxon>
        <taxon>Neoptera</taxon>
        <taxon>Endopterygota</taxon>
        <taxon>Hymenoptera</taxon>
        <taxon>Apocrita</taxon>
        <taxon>Aculeata</taxon>
        <taxon>Formicoidea</taxon>
        <taxon>Formicidae</taxon>
        <taxon>Myrmicinae</taxon>
        <taxon>Temnothorax</taxon>
    </lineage>
</organism>
<sequence length="82" mass="9870">MRYISSDEYMCKLFCYFTPRYKYLQQLDLTEKNFDVDVFVNFLDNCGRRLTHLRIRKCCKDLNPVLLKISKTCKNLKSTCIL</sequence>
<protein>
    <submittedName>
        <fullName evidence="1">Uncharacterized protein</fullName>
    </submittedName>
</protein>
<dbReference type="Proteomes" id="UP000310200">
    <property type="component" value="Unassembled WGS sequence"/>
</dbReference>
<name>A0A4S2KM31_9HYME</name>
<evidence type="ECO:0000313" key="1">
    <source>
        <dbReference type="EMBL" id="TGZ50742.1"/>
    </source>
</evidence>
<comment type="caution">
    <text evidence="1">The sequence shown here is derived from an EMBL/GenBank/DDBJ whole genome shotgun (WGS) entry which is preliminary data.</text>
</comment>
<reference evidence="1 2" key="1">
    <citation type="journal article" date="2019" name="Philos. Trans. R. Soc. Lond., B, Biol. Sci.">
        <title>Ant behaviour and brain gene expression of defending hosts depend on the ecological success of the intruding social parasite.</title>
        <authorList>
            <person name="Kaur R."/>
            <person name="Stoldt M."/>
            <person name="Jongepier E."/>
            <person name="Feldmeyer B."/>
            <person name="Menzel F."/>
            <person name="Bornberg-Bauer E."/>
            <person name="Foitzik S."/>
        </authorList>
    </citation>
    <scope>NUCLEOTIDE SEQUENCE [LARGE SCALE GENOMIC DNA]</scope>
    <source>
        <tissue evidence="1">Whole body</tissue>
    </source>
</reference>
<dbReference type="Gene3D" id="3.80.10.10">
    <property type="entry name" value="Ribonuclease Inhibitor"/>
    <property type="match status" value="1"/>
</dbReference>
<dbReference type="SUPFAM" id="SSF52047">
    <property type="entry name" value="RNI-like"/>
    <property type="match status" value="1"/>
</dbReference>
<accession>A0A4S2KM31</accession>
<dbReference type="InterPro" id="IPR032675">
    <property type="entry name" value="LRR_dom_sf"/>
</dbReference>